<sequence length="68" mass="6866">ALYQFGMYYEKVMVPVVAALPFASVAVTVAVPAAARLTVVVAVPVAPVVALLGVTVAPETVVNVTASP</sequence>
<feature type="transmembrane region" description="Helical" evidence="1">
    <location>
        <begin position="38"/>
        <end position="58"/>
    </location>
</feature>
<feature type="transmembrane region" description="Helical" evidence="1">
    <location>
        <begin position="12"/>
        <end position="31"/>
    </location>
</feature>
<dbReference type="EMBL" id="KC139622">
    <property type="protein sequence ID" value="AGF89257.1"/>
    <property type="molecule type" value="Genomic_DNA"/>
</dbReference>
<organism evidence="2">
    <name type="scientific">Salmonella phage FSL SP-019</name>
    <dbReference type="NCBI Taxonomy" id="1173753"/>
    <lineage>
        <taxon>Viruses</taxon>
        <taxon>Duplodnaviria</taxon>
        <taxon>Heunggongvirae</taxon>
        <taxon>Uroviricota</taxon>
        <taxon>Caudoviricetes</taxon>
        <taxon>Casjensviridae</taxon>
        <taxon>Chivirus</taxon>
    </lineage>
</organism>
<keyword evidence="1" id="KW-0472">Membrane</keyword>
<evidence type="ECO:0000313" key="2">
    <source>
        <dbReference type="EMBL" id="AGF89257.1"/>
    </source>
</evidence>
<keyword evidence="1" id="KW-1133">Transmembrane helix</keyword>
<protein>
    <submittedName>
        <fullName evidence="2">Uncharacterized protein</fullName>
    </submittedName>
</protein>
<accession>S4TW60</accession>
<proteinExistence type="predicted"/>
<feature type="non-terminal residue" evidence="2">
    <location>
        <position position="1"/>
    </location>
</feature>
<name>S4TW60_9CAUD</name>
<reference evidence="2" key="1">
    <citation type="journal article" date="2013" name="BMC Genomics">
        <title>Genomic characterization provides new insight into Salmonella phage diversity.</title>
        <authorList>
            <person name="Moreno Switt A.I."/>
            <person name="Orsi R.H."/>
            <person name="den Bakker H.C."/>
            <person name="Vongkamjan K."/>
            <person name="Altier C."/>
            <person name="Wiedmann M."/>
        </authorList>
    </citation>
    <scope>NUCLEOTIDE SEQUENCE</scope>
</reference>
<keyword evidence="1" id="KW-0812">Transmembrane</keyword>
<evidence type="ECO:0000256" key="1">
    <source>
        <dbReference type="SAM" id="Phobius"/>
    </source>
</evidence>
<gene>
    <name evidence="2" type="ORF">SP019_00320</name>
</gene>